<dbReference type="OrthoDB" id="2121828at2759"/>
<sequence length="613" mass="67361">MESCGTGRQYDLESSAAFWMFFVSILAFTLFSPSDALSFSKVLDSDIDLPASTSIQMDATSALGPVSQLHIANNYIAPDGYNRSATLVNGVFPAPLIQANKSDLFSIRLFNELTDDTMPLETSVHWHGIFQRKSNWADGTAWVTQCPLRQQETFVHKFNPIGQTGTYWYHSHYSTQYCDGLRGPLVIYDPDDPLADLYDVDDENTVITLSDWYHTPSIQLGQIFGGPVVANSTLINGKGRYTGGPLTPLSVVHVKEGLRYRFRLVATSCDPSFNFTIDGHRMTIIEVDGTEVFPVEVDSIPVLAGQRYSVVVEADKPVGNYWIRALSDLPNATFNGGQNLAILRYDGAADEDPVSPPGPYELSFDEANLHPLINPGAPGIPEIGKADVNLVLTPGITSQGNFTLNNVTFVNPPVPVILQILSGARHASELLPNGSVYTLPPNKVIEISFPHPTAAPGGPHPIHLHGHNFDVVRVAGSNKTNFVDPVRRDVVSIGGDPTDNVTIRFVTNNPGPWFLHCHIDWHLNHGFAVVMAEAPKKTAQEESKVIPLQRSPSEYRDDIDTKWFASAQLSPSQYYCSVGCQRGKLMSQNAFFHRPANRLEFMSACSVAKYDGT</sequence>
<evidence type="ECO:0000256" key="6">
    <source>
        <dbReference type="ARBA" id="ARBA00023180"/>
    </source>
</evidence>
<dbReference type="PANTHER" id="PTHR11709">
    <property type="entry name" value="MULTI-COPPER OXIDASE"/>
    <property type="match status" value="1"/>
</dbReference>
<evidence type="ECO:0000256" key="3">
    <source>
        <dbReference type="ARBA" id="ARBA00023002"/>
    </source>
</evidence>
<dbReference type="GO" id="GO:0016491">
    <property type="term" value="F:oxidoreductase activity"/>
    <property type="evidence" value="ECO:0007669"/>
    <property type="project" value="UniProtKB-KW"/>
</dbReference>
<dbReference type="Pfam" id="PF07731">
    <property type="entry name" value="Cu-oxidase_2"/>
    <property type="match status" value="1"/>
</dbReference>
<protein>
    <submittedName>
        <fullName evidence="11">Laccase</fullName>
    </submittedName>
</protein>
<organism evidence="11 12">
    <name type="scientific">Boletus reticuloceps</name>
    <dbReference type="NCBI Taxonomy" id="495285"/>
    <lineage>
        <taxon>Eukaryota</taxon>
        <taxon>Fungi</taxon>
        <taxon>Dikarya</taxon>
        <taxon>Basidiomycota</taxon>
        <taxon>Agaricomycotina</taxon>
        <taxon>Agaricomycetes</taxon>
        <taxon>Agaricomycetidae</taxon>
        <taxon>Boletales</taxon>
        <taxon>Boletineae</taxon>
        <taxon>Boletaceae</taxon>
        <taxon>Boletoideae</taxon>
        <taxon>Boletus</taxon>
    </lineage>
</organism>
<keyword evidence="7" id="KW-1133">Transmembrane helix</keyword>
<dbReference type="InterPro" id="IPR008972">
    <property type="entry name" value="Cupredoxin"/>
</dbReference>
<comment type="similarity">
    <text evidence="1">Belongs to the multicopper oxidase family.</text>
</comment>
<keyword evidence="6" id="KW-0325">Glycoprotein</keyword>
<dbReference type="PANTHER" id="PTHR11709:SF511">
    <property type="entry name" value="LACCASE"/>
    <property type="match status" value="1"/>
</dbReference>
<name>A0A8I2Z0D0_9AGAM</name>
<dbReference type="GO" id="GO:0005507">
    <property type="term" value="F:copper ion binding"/>
    <property type="evidence" value="ECO:0007669"/>
    <property type="project" value="InterPro"/>
</dbReference>
<dbReference type="AlphaFoldDB" id="A0A8I2Z0D0"/>
<dbReference type="Pfam" id="PF00394">
    <property type="entry name" value="Cu-oxidase"/>
    <property type="match status" value="1"/>
</dbReference>
<evidence type="ECO:0000256" key="5">
    <source>
        <dbReference type="ARBA" id="ARBA00023157"/>
    </source>
</evidence>
<keyword evidence="7" id="KW-0472">Membrane</keyword>
<accession>A0A8I2Z0D0</accession>
<feature type="transmembrane region" description="Helical" evidence="7">
    <location>
        <begin position="12"/>
        <end position="31"/>
    </location>
</feature>
<dbReference type="InterPro" id="IPR001117">
    <property type="entry name" value="Cu-oxidase_2nd"/>
</dbReference>
<dbReference type="InterPro" id="IPR033138">
    <property type="entry name" value="Cu_oxidase_CS"/>
</dbReference>
<gene>
    <name evidence="11" type="ORF">JVT61DRAFT_846</name>
</gene>
<evidence type="ECO:0000313" key="11">
    <source>
        <dbReference type="EMBL" id="KAG6382195.1"/>
    </source>
</evidence>
<feature type="domain" description="Plastocyanin-like" evidence="8">
    <location>
        <begin position="203"/>
        <end position="348"/>
    </location>
</feature>
<dbReference type="Gene3D" id="2.60.40.420">
    <property type="entry name" value="Cupredoxins - blue copper proteins"/>
    <property type="match status" value="3"/>
</dbReference>
<dbReference type="EMBL" id="JAGFBS010000001">
    <property type="protein sequence ID" value="KAG6382195.1"/>
    <property type="molecule type" value="Genomic_DNA"/>
</dbReference>
<keyword evidence="3" id="KW-0560">Oxidoreductase</keyword>
<keyword evidence="4" id="KW-0186">Copper</keyword>
<comment type="caution">
    <text evidence="11">The sequence shown here is derived from an EMBL/GenBank/DDBJ whole genome shotgun (WGS) entry which is preliminary data.</text>
</comment>
<evidence type="ECO:0000259" key="8">
    <source>
        <dbReference type="Pfam" id="PF00394"/>
    </source>
</evidence>
<evidence type="ECO:0000259" key="10">
    <source>
        <dbReference type="Pfam" id="PF07732"/>
    </source>
</evidence>
<feature type="domain" description="Plastocyanin-like" evidence="10">
    <location>
        <begin position="72"/>
        <end position="191"/>
    </location>
</feature>
<keyword evidence="7" id="KW-0812">Transmembrane</keyword>
<dbReference type="SUPFAM" id="SSF49503">
    <property type="entry name" value="Cupredoxins"/>
    <property type="match status" value="3"/>
</dbReference>
<feature type="domain" description="Plastocyanin-like" evidence="9">
    <location>
        <begin position="410"/>
        <end position="536"/>
    </location>
</feature>
<reference evidence="11" key="1">
    <citation type="submission" date="2021-03" db="EMBL/GenBank/DDBJ databases">
        <title>Evolutionary innovations through gain and loss of genes in the ectomycorrhizal Boletales.</title>
        <authorList>
            <person name="Wu G."/>
            <person name="Miyauchi S."/>
            <person name="Morin E."/>
            <person name="Yang Z.-L."/>
            <person name="Xu J."/>
            <person name="Martin F.M."/>
        </authorList>
    </citation>
    <scope>NUCLEOTIDE SEQUENCE</scope>
    <source>
        <strain evidence="11">BR01</strain>
    </source>
</reference>
<evidence type="ECO:0000313" key="12">
    <source>
        <dbReference type="Proteomes" id="UP000683000"/>
    </source>
</evidence>
<dbReference type="InterPro" id="IPR045087">
    <property type="entry name" value="Cu-oxidase_fam"/>
</dbReference>
<keyword evidence="2" id="KW-0479">Metal-binding</keyword>
<dbReference type="Proteomes" id="UP000683000">
    <property type="component" value="Unassembled WGS sequence"/>
</dbReference>
<evidence type="ECO:0000256" key="7">
    <source>
        <dbReference type="SAM" id="Phobius"/>
    </source>
</evidence>
<dbReference type="InterPro" id="IPR011707">
    <property type="entry name" value="Cu-oxidase-like_N"/>
</dbReference>
<dbReference type="CDD" id="cd13903">
    <property type="entry name" value="CuRO_3_Tv-LCC_like"/>
    <property type="match status" value="1"/>
</dbReference>
<evidence type="ECO:0000256" key="1">
    <source>
        <dbReference type="ARBA" id="ARBA00010609"/>
    </source>
</evidence>
<dbReference type="Pfam" id="PF07732">
    <property type="entry name" value="Cu-oxidase_3"/>
    <property type="match status" value="1"/>
</dbReference>
<evidence type="ECO:0000259" key="9">
    <source>
        <dbReference type="Pfam" id="PF07731"/>
    </source>
</evidence>
<keyword evidence="5" id="KW-1015">Disulfide bond</keyword>
<proteinExistence type="inferred from homology"/>
<dbReference type="PROSITE" id="PS00079">
    <property type="entry name" value="MULTICOPPER_OXIDASE1"/>
    <property type="match status" value="1"/>
</dbReference>
<dbReference type="FunFam" id="2.60.40.420:FF:000045">
    <property type="entry name" value="Laccase 2"/>
    <property type="match status" value="1"/>
</dbReference>
<evidence type="ECO:0000256" key="2">
    <source>
        <dbReference type="ARBA" id="ARBA00022723"/>
    </source>
</evidence>
<dbReference type="InterPro" id="IPR011706">
    <property type="entry name" value="Cu-oxidase_C"/>
</dbReference>
<evidence type="ECO:0000256" key="4">
    <source>
        <dbReference type="ARBA" id="ARBA00023008"/>
    </source>
</evidence>
<keyword evidence="12" id="KW-1185">Reference proteome</keyword>